<evidence type="ECO:0000313" key="1">
    <source>
        <dbReference type="EMBL" id="KAJ9052984.1"/>
    </source>
</evidence>
<evidence type="ECO:0000313" key="2">
    <source>
        <dbReference type="Proteomes" id="UP001165960"/>
    </source>
</evidence>
<sequence>MAARKTQEGKDKFKVLVDNTYFLVTFKGTRIHGWCFEKITKQKPDAQFPRMISNWILKGCEVIVTPKELVRYLNRKFMPIKTRSTNWRILNRTFKLGTHSSENYWYQECKVCLQPIVGVEHSSQFWKKAQWELQGQRLRNMQPGKDVFFHHTMGDTPMHLKALFYHCALHRIHVVRRSKILDQKPINVTLMIHQWKLEVKHHLERIHKFGQLIPGKF</sequence>
<dbReference type="EMBL" id="QTSX02006573">
    <property type="protein sequence ID" value="KAJ9052984.1"/>
    <property type="molecule type" value="Genomic_DNA"/>
</dbReference>
<organism evidence="1 2">
    <name type="scientific">Entomophthora muscae</name>
    <dbReference type="NCBI Taxonomy" id="34485"/>
    <lineage>
        <taxon>Eukaryota</taxon>
        <taxon>Fungi</taxon>
        <taxon>Fungi incertae sedis</taxon>
        <taxon>Zoopagomycota</taxon>
        <taxon>Entomophthoromycotina</taxon>
        <taxon>Entomophthoromycetes</taxon>
        <taxon>Entomophthorales</taxon>
        <taxon>Entomophthoraceae</taxon>
        <taxon>Entomophthora</taxon>
    </lineage>
</organism>
<comment type="caution">
    <text evidence="1">The sequence shown here is derived from an EMBL/GenBank/DDBJ whole genome shotgun (WGS) entry which is preliminary data.</text>
</comment>
<dbReference type="Proteomes" id="UP001165960">
    <property type="component" value="Unassembled WGS sequence"/>
</dbReference>
<gene>
    <name evidence="1" type="ORF">DSO57_1028678</name>
</gene>
<name>A0ACC2RSF1_9FUNG</name>
<proteinExistence type="predicted"/>
<accession>A0ACC2RSF1</accession>
<keyword evidence="2" id="KW-1185">Reference proteome</keyword>
<protein>
    <submittedName>
        <fullName evidence="1">Uncharacterized protein</fullName>
    </submittedName>
</protein>
<reference evidence="1" key="1">
    <citation type="submission" date="2022-04" db="EMBL/GenBank/DDBJ databases">
        <title>Genome of the entomopathogenic fungus Entomophthora muscae.</title>
        <authorList>
            <person name="Elya C."/>
            <person name="Lovett B.R."/>
            <person name="Lee E."/>
            <person name="Macias A.M."/>
            <person name="Hajek A.E."/>
            <person name="De Bivort B.L."/>
            <person name="Kasson M.T."/>
            <person name="De Fine Licht H.H."/>
            <person name="Stajich J.E."/>
        </authorList>
    </citation>
    <scope>NUCLEOTIDE SEQUENCE</scope>
    <source>
        <strain evidence="1">Berkeley</strain>
    </source>
</reference>